<reference evidence="1 2" key="1">
    <citation type="journal article" date="2021" name="ISME Commun">
        <title>Automated analysis of genomic sequences facilitates high-throughput and comprehensive description of bacteria.</title>
        <authorList>
            <person name="Hitch T.C.A."/>
        </authorList>
    </citation>
    <scope>NUCLEOTIDE SEQUENCE [LARGE SCALE GENOMIC DNA]</scope>
    <source>
        <strain evidence="1 2">Sanger_23</strain>
    </source>
</reference>
<comment type="caution">
    <text evidence="1">The sequence shown here is derived from an EMBL/GenBank/DDBJ whole genome shotgun (WGS) entry which is preliminary data.</text>
</comment>
<name>A0ABT2TZK6_9FIRM</name>
<dbReference type="Proteomes" id="UP001652409">
    <property type="component" value="Unassembled WGS sequence"/>
</dbReference>
<keyword evidence="2" id="KW-1185">Reference proteome</keyword>
<evidence type="ECO:0000313" key="1">
    <source>
        <dbReference type="EMBL" id="MCU6767246.1"/>
    </source>
</evidence>
<accession>A0ABT2TZK6</accession>
<proteinExistence type="predicted"/>
<gene>
    <name evidence="1" type="ORF">OCV61_17935</name>
</gene>
<organism evidence="1 2">
    <name type="scientific">Blautia ammoniilytica</name>
    <dbReference type="NCBI Taxonomy" id="2981782"/>
    <lineage>
        <taxon>Bacteria</taxon>
        <taxon>Bacillati</taxon>
        <taxon>Bacillota</taxon>
        <taxon>Clostridia</taxon>
        <taxon>Lachnospirales</taxon>
        <taxon>Lachnospiraceae</taxon>
        <taxon>Blautia</taxon>
    </lineage>
</organism>
<evidence type="ECO:0000313" key="2">
    <source>
        <dbReference type="Proteomes" id="UP001652409"/>
    </source>
</evidence>
<dbReference type="RefSeq" id="WP_158422900.1">
    <property type="nucleotide sequence ID" value="NZ_JAOQJL010000062.1"/>
</dbReference>
<protein>
    <submittedName>
        <fullName evidence="1">CopG family transcriptional regulator</fullName>
    </submittedName>
</protein>
<dbReference type="EMBL" id="JAOQJL010000062">
    <property type="protein sequence ID" value="MCU6767246.1"/>
    <property type="molecule type" value="Genomic_DNA"/>
</dbReference>
<sequence>MSNMGRPKLDEPMVHKVSVRFNEREYQRLKAYAESINKTMTEALKDGIELLYKNSQEKE</sequence>